<sequence length="370" mass="41407">MAQEDSGYRTYHMEGGDGPCSYSQNSNYQKQSVDSAKQMTNEMIDQYLDLGNHLNTSSPNINSFTIADFGCSVGPNTFYAVHNIIEAVENKFKSQKMESQIPEFHVFFNDHIDNDFNTLLKNLPTNNRGYFAAAVPGSFHGRLVPDCALNLAHCSTALHWLSKIPKEVTDEKSPAWNRGRIHYAGADKEVKEAFSAQFGKDLDSFLTSRGRELVPGGLLIIVTLGFPDGVEVSESSMGENFNILGSCFRDMVEEGIIADETLDSFNLPFYYPSPSEMKAVMEANGLFDIKIIEELVPPITREKPDLAVSVLHLRAIIGGLIKEHFGEGIIDDLFERHIKKYVENPIVSDEKHFKEASYFVLLQRKMDVAS</sequence>
<comment type="pathway">
    <text evidence="2">Alkaloid biosynthesis.</text>
</comment>
<dbReference type="GO" id="GO:0032259">
    <property type="term" value="P:methylation"/>
    <property type="evidence" value="ECO:0007669"/>
    <property type="project" value="UniProtKB-KW"/>
</dbReference>
<dbReference type="EMBL" id="JBJUIK010000006">
    <property type="protein sequence ID" value="KAL3525497.1"/>
    <property type="molecule type" value="Genomic_DNA"/>
</dbReference>
<dbReference type="PANTHER" id="PTHR31009">
    <property type="entry name" value="S-ADENOSYL-L-METHIONINE:CARBOXYL METHYLTRANSFERASE FAMILY PROTEIN"/>
    <property type="match status" value="1"/>
</dbReference>
<name>A0ABD3A4Y4_9GENT</name>
<proteinExistence type="inferred from homology"/>
<keyword evidence="7" id="KW-0460">Magnesium</keyword>
<keyword evidence="10" id="KW-1185">Reference proteome</keyword>
<dbReference type="GO" id="GO:0046872">
    <property type="term" value="F:metal ion binding"/>
    <property type="evidence" value="ECO:0007669"/>
    <property type="project" value="UniProtKB-KW"/>
</dbReference>
<comment type="cofactor">
    <cofactor evidence="1">
        <name>Mg(2+)</name>
        <dbReference type="ChEBI" id="CHEBI:18420"/>
    </cofactor>
</comment>
<evidence type="ECO:0000313" key="9">
    <source>
        <dbReference type="EMBL" id="KAL3525497.1"/>
    </source>
</evidence>
<dbReference type="InterPro" id="IPR005299">
    <property type="entry name" value="MeTrfase_7"/>
</dbReference>
<evidence type="ECO:0000313" key="10">
    <source>
        <dbReference type="Proteomes" id="UP001630127"/>
    </source>
</evidence>
<organism evidence="9 10">
    <name type="scientific">Cinchona calisaya</name>
    <dbReference type="NCBI Taxonomy" id="153742"/>
    <lineage>
        <taxon>Eukaryota</taxon>
        <taxon>Viridiplantae</taxon>
        <taxon>Streptophyta</taxon>
        <taxon>Embryophyta</taxon>
        <taxon>Tracheophyta</taxon>
        <taxon>Spermatophyta</taxon>
        <taxon>Magnoliopsida</taxon>
        <taxon>eudicotyledons</taxon>
        <taxon>Gunneridae</taxon>
        <taxon>Pentapetalae</taxon>
        <taxon>asterids</taxon>
        <taxon>lamiids</taxon>
        <taxon>Gentianales</taxon>
        <taxon>Rubiaceae</taxon>
        <taxon>Cinchonoideae</taxon>
        <taxon>Cinchoneae</taxon>
        <taxon>Cinchona</taxon>
    </lineage>
</organism>
<evidence type="ECO:0000256" key="1">
    <source>
        <dbReference type="ARBA" id="ARBA00001946"/>
    </source>
</evidence>
<dbReference type="SUPFAM" id="SSF53335">
    <property type="entry name" value="S-adenosyl-L-methionine-dependent methyltransferases"/>
    <property type="match status" value="1"/>
</dbReference>
<keyword evidence="5" id="KW-0808">Transferase</keyword>
<reference evidence="9 10" key="1">
    <citation type="submission" date="2024-11" db="EMBL/GenBank/DDBJ databases">
        <title>A near-complete genome assembly of Cinchona calisaya.</title>
        <authorList>
            <person name="Lian D.C."/>
            <person name="Zhao X.W."/>
            <person name="Wei L."/>
        </authorList>
    </citation>
    <scope>NUCLEOTIDE SEQUENCE [LARGE SCALE GENOMIC DNA]</scope>
    <source>
        <tissue evidence="9">Nenye</tissue>
    </source>
</reference>
<evidence type="ECO:0008006" key="11">
    <source>
        <dbReference type="Google" id="ProtNLM"/>
    </source>
</evidence>
<dbReference type="AlphaFoldDB" id="A0ABD3A4Y4"/>
<evidence type="ECO:0000256" key="2">
    <source>
        <dbReference type="ARBA" id="ARBA00004913"/>
    </source>
</evidence>
<evidence type="ECO:0000256" key="3">
    <source>
        <dbReference type="ARBA" id="ARBA00007967"/>
    </source>
</evidence>
<feature type="compositionally biased region" description="Low complexity" evidence="8">
    <location>
        <begin position="21"/>
        <end position="32"/>
    </location>
</feature>
<dbReference type="Gene3D" id="3.40.50.150">
    <property type="entry name" value="Vaccinia Virus protein VP39"/>
    <property type="match status" value="1"/>
</dbReference>
<dbReference type="GO" id="GO:0008168">
    <property type="term" value="F:methyltransferase activity"/>
    <property type="evidence" value="ECO:0007669"/>
    <property type="project" value="UniProtKB-KW"/>
</dbReference>
<comment type="similarity">
    <text evidence="3">Belongs to the methyltransferase superfamily. Type-7 methyltransferase family.</text>
</comment>
<dbReference type="Gene3D" id="1.10.1200.270">
    <property type="entry name" value="Methyltransferase, alpha-helical capping domain"/>
    <property type="match status" value="1"/>
</dbReference>
<keyword evidence="6" id="KW-0479">Metal-binding</keyword>
<dbReference type="InterPro" id="IPR042086">
    <property type="entry name" value="MeTrfase_capping"/>
</dbReference>
<feature type="region of interest" description="Disordered" evidence="8">
    <location>
        <begin position="1"/>
        <end position="34"/>
    </location>
</feature>
<evidence type="ECO:0000256" key="6">
    <source>
        <dbReference type="ARBA" id="ARBA00022723"/>
    </source>
</evidence>
<accession>A0ABD3A4Y4</accession>
<comment type="caution">
    <text evidence="9">The sequence shown here is derived from an EMBL/GenBank/DDBJ whole genome shotgun (WGS) entry which is preliminary data.</text>
</comment>
<dbReference type="Proteomes" id="UP001630127">
    <property type="component" value="Unassembled WGS sequence"/>
</dbReference>
<dbReference type="InterPro" id="IPR029063">
    <property type="entry name" value="SAM-dependent_MTases_sf"/>
</dbReference>
<dbReference type="Pfam" id="PF03492">
    <property type="entry name" value="Methyltransf_7"/>
    <property type="match status" value="1"/>
</dbReference>
<evidence type="ECO:0000256" key="4">
    <source>
        <dbReference type="ARBA" id="ARBA00022603"/>
    </source>
</evidence>
<protein>
    <recommendedName>
        <fullName evidence="11">S-adenosylmethionine-dependent methyltransferase</fullName>
    </recommendedName>
</protein>
<keyword evidence="4" id="KW-0489">Methyltransferase</keyword>
<evidence type="ECO:0000256" key="8">
    <source>
        <dbReference type="SAM" id="MobiDB-lite"/>
    </source>
</evidence>
<gene>
    <name evidence="9" type="ORF">ACH5RR_013869</name>
</gene>
<evidence type="ECO:0000256" key="7">
    <source>
        <dbReference type="ARBA" id="ARBA00022842"/>
    </source>
</evidence>
<evidence type="ECO:0000256" key="5">
    <source>
        <dbReference type="ARBA" id="ARBA00022679"/>
    </source>
</evidence>